<organism evidence="6 7">
    <name type="scientific">Chaetoceros tenuissimus</name>
    <dbReference type="NCBI Taxonomy" id="426638"/>
    <lineage>
        <taxon>Eukaryota</taxon>
        <taxon>Sar</taxon>
        <taxon>Stramenopiles</taxon>
        <taxon>Ochrophyta</taxon>
        <taxon>Bacillariophyta</taxon>
        <taxon>Coscinodiscophyceae</taxon>
        <taxon>Chaetocerotophycidae</taxon>
        <taxon>Chaetocerotales</taxon>
        <taxon>Chaetocerotaceae</taxon>
        <taxon>Chaetoceros</taxon>
    </lineage>
</organism>
<dbReference type="SUPFAM" id="SSF51430">
    <property type="entry name" value="NAD(P)-linked oxidoreductase"/>
    <property type="match status" value="1"/>
</dbReference>
<evidence type="ECO:0000313" key="6">
    <source>
        <dbReference type="EMBL" id="GFH45052.1"/>
    </source>
</evidence>
<dbReference type="AlphaFoldDB" id="A0AAD3CFB1"/>
<evidence type="ECO:0000256" key="3">
    <source>
        <dbReference type="ARBA" id="ARBA00023002"/>
    </source>
</evidence>
<dbReference type="InterPro" id="IPR036812">
    <property type="entry name" value="NAD(P)_OxRdtase_dom_sf"/>
</dbReference>
<reference evidence="6 7" key="1">
    <citation type="journal article" date="2021" name="Sci. Rep.">
        <title>The genome of the diatom Chaetoceros tenuissimus carries an ancient integrated fragment of an extant virus.</title>
        <authorList>
            <person name="Hongo Y."/>
            <person name="Kimura K."/>
            <person name="Takaki Y."/>
            <person name="Yoshida Y."/>
            <person name="Baba S."/>
            <person name="Kobayashi G."/>
            <person name="Nagasaki K."/>
            <person name="Hano T."/>
            <person name="Tomaru Y."/>
        </authorList>
    </citation>
    <scope>NUCLEOTIDE SEQUENCE [LARGE SCALE GENOMIC DNA]</scope>
    <source>
        <strain evidence="6 7">NIES-3715</strain>
    </source>
</reference>
<keyword evidence="3" id="KW-0560">Oxidoreductase</keyword>
<feature type="chain" id="PRO_5042248517" description="NADP-dependent oxidoreductase domain-containing protein" evidence="4">
    <location>
        <begin position="24"/>
        <end position="404"/>
    </location>
</feature>
<dbReference type="InterPro" id="IPR020471">
    <property type="entry name" value="AKR"/>
</dbReference>
<evidence type="ECO:0000256" key="1">
    <source>
        <dbReference type="ARBA" id="ARBA00007905"/>
    </source>
</evidence>
<comment type="caution">
    <text evidence="6">The sequence shown here is derived from an EMBL/GenBank/DDBJ whole genome shotgun (WGS) entry which is preliminary data.</text>
</comment>
<feature type="signal peptide" evidence="4">
    <location>
        <begin position="1"/>
        <end position="23"/>
    </location>
</feature>
<keyword evidence="2" id="KW-0521">NADP</keyword>
<dbReference type="CDD" id="cd19071">
    <property type="entry name" value="AKR_AKR1-5-like"/>
    <property type="match status" value="1"/>
</dbReference>
<dbReference type="PANTHER" id="PTHR43827">
    <property type="entry name" value="2,5-DIKETO-D-GLUCONIC ACID REDUCTASE"/>
    <property type="match status" value="1"/>
</dbReference>
<keyword evidence="7" id="KW-1185">Reference proteome</keyword>
<dbReference type="PANTHER" id="PTHR43827:SF3">
    <property type="entry name" value="NADP-DEPENDENT OXIDOREDUCTASE DOMAIN-CONTAINING PROTEIN"/>
    <property type="match status" value="1"/>
</dbReference>
<accession>A0AAD3CFB1</accession>
<dbReference type="GO" id="GO:0016616">
    <property type="term" value="F:oxidoreductase activity, acting on the CH-OH group of donors, NAD or NADP as acceptor"/>
    <property type="evidence" value="ECO:0007669"/>
    <property type="project" value="UniProtKB-ARBA"/>
</dbReference>
<dbReference type="PRINTS" id="PR00069">
    <property type="entry name" value="ALDKETRDTASE"/>
</dbReference>
<dbReference type="Pfam" id="PF00248">
    <property type="entry name" value="Aldo_ket_red"/>
    <property type="match status" value="1"/>
</dbReference>
<feature type="domain" description="NADP-dependent oxidoreductase" evidence="5">
    <location>
        <begin position="115"/>
        <end position="328"/>
    </location>
</feature>
<name>A0AAD3CFB1_9STRA</name>
<sequence>MKLSTLSCQAVLAALLLPANVLAFSNIASTKNHAARSSSSSLQMSSSTNQENKGLPVINKMDRRSAIMGTIGTVICANNANMNIASATVTIANNIPNWTLDNNVQFPVLALNTVALTAEETERALGYAMSQGIRHVDFHPGKERDGVALYLKNHPEARKDLFLNTKIRKAPPGTSATDAADMARKQIEEDLGILGVDQVDMLMLRDHPDCDVIQAQWKVMEEALASGKARSIGVINFCEKALTCVLETATVKPAINYFMWHVGMGGAQTTGRKLREFGESRGIRTFAYGAVGEPGPNDELLSNPVVNEIAKAHKKDPSEVALRWVLQSGCAVSSRPTLNFGLGTGACSGEMNACEIGLQKRAGVFDWSLSNSEMKKLDALTSPNDNPTLFSSAGCPNAFVMPKK</sequence>
<protein>
    <recommendedName>
        <fullName evidence="5">NADP-dependent oxidoreductase domain-containing protein</fullName>
    </recommendedName>
</protein>
<dbReference type="EMBL" id="BLLK01000020">
    <property type="protein sequence ID" value="GFH45052.1"/>
    <property type="molecule type" value="Genomic_DNA"/>
</dbReference>
<dbReference type="Proteomes" id="UP001054902">
    <property type="component" value="Unassembled WGS sequence"/>
</dbReference>
<evidence type="ECO:0000259" key="5">
    <source>
        <dbReference type="Pfam" id="PF00248"/>
    </source>
</evidence>
<proteinExistence type="inferred from homology"/>
<evidence type="ECO:0000256" key="4">
    <source>
        <dbReference type="SAM" id="SignalP"/>
    </source>
</evidence>
<dbReference type="Gene3D" id="3.20.20.100">
    <property type="entry name" value="NADP-dependent oxidoreductase domain"/>
    <property type="match status" value="1"/>
</dbReference>
<comment type="similarity">
    <text evidence="1">Belongs to the aldo/keto reductase family.</text>
</comment>
<evidence type="ECO:0000256" key="2">
    <source>
        <dbReference type="ARBA" id="ARBA00022857"/>
    </source>
</evidence>
<evidence type="ECO:0000313" key="7">
    <source>
        <dbReference type="Proteomes" id="UP001054902"/>
    </source>
</evidence>
<keyword evidence="4" id="KW-0732">Signal</keyword>
<gene>
    <name evidence="6" type="ORF">CTEN210_01526</name>
</gene>
<dbReference type="InterPro" id="IPR023210">
    <property type="entry name" value="NADP_OxRdtase_dom"/>
</dbReference>